<dbReference type="InterPro" id="IPR003777">
    <property type="entry name" value="XdhC_CoxI"/>
</dbReference>
<evidence type="ECO:0000313" key="4">
    <source>
        <dbReference type="Proteomes" id="UP000714380"/>
    </source>
</evidence>
<dbReference type="InterPro" id="IPR027051">
    <property type="entry name" value="XdhC_Rossmann_dom"/>
</dbReference>
<name>A0ABS7ZR58_9GAMM</name>
<feature type="domain" description="XdhC- CoxI" evidence="1">
    <location>
        <begin position="15"/>
        <end position="68"/>
    </location>
</feature>
<proteinExistence type="predicted"/>
<dbReference type="Pfam" id="PF13478">
    <property type="entry name" value="XdhC_C"/>
    <property type="match status" value="1"/>
</dbReference>
<gene>
    <name evidence="3" type="ORF">I9W95_11330</name>
</gene>
<dbReference type="EMBL" id="JAEDAH010000058">
    <property type="protein sequence ID" value="MCA6064198.1"/>
    <property type="molecule type" value="Genomic_DNA"/>
</dbReference>
<protein>
    <submittedName>
        <fullName evidence="3">XdhC family protein</fullName>
    </submittedName>
</protein>
<feature type="domain" description="XdhC Rossmann" evidence="2">
    <location>
        <begin position="184"/>
        <end position="324"/>
    </location>
</feature>
<dbReference type="InterPro" id="IPR052698">
    <property type="entry name" value="MoCofactor_Util/Proc"/>
</dbReference>
<dbReference type="Pfam" id="PF02625">
    <property type="entry name" value="XdhC_CoxI"/>
    <property type="match status" value="1"/>
</dbReference>
<comment type="caution">
    <text evidence="3">The sequence shown here is derived from an EMBL/GenBank/DDBJ whole genome shotgun (WGS) entry which is preliminary data.</text>
</comment>
<reference evidence="3 4" key="1">
    <citation type="submission" date="2020-12" db="EMBL/GenBank/DDBJ databases">
        <title>Novel Thalassolituus-related marine hydrocarbonoclastic bacteria mediated algae-derived hydrocarbons mineralization in twilight zone of the northern South China Sea.</title>
        <authorList>
            <person name="Dong C."/>
        </authorList>
    </citation>
    <scope>NUCLEOTIDE SEQUENCE [LARGE SCALE GENOMIC DNA]</scope>
    <source>
        <strain evidence="3 4">IMCC1826</strain>
    </source>
</reference>
<evidence type="ECO:0000313" key="3">
    <source>
        <dbReference type="EMBL" id="MCA6064198.1"/>
    </source>
</evidence>
<keyword evidence="4" id="KW-1185">Reference proteome</keyword>
<dbReference type="RefSeq" id="WP_225674937.1">
    <property type="nucleotide sequence ID" value="NZ_JAEDAH010000058.1"/>
</dbReference>
<evidence type="ECO:0000259" key="1">
    <source>
        <dbReference type="Pfam" id="PF02625"/>
    </source>
</evidence>
<dbReference type="PANTHER" id="PTHR30388">
    <property type="entry name" value="ALDEHYDE OXIDOREDUCTASE MOLYBDENUM COFACTOR ASSEMBLY PROTEIN"/>
    <property type="match status" value="1"/>
</dbReference>
<organism evidence="3 4">
    <name type="scientific">Thalassolituus marinus</name>
    <dbReference type="NCBI Taxonomy" id="671053"/>
    <lineage>
        <taxon>Bacteria</taxon>
        <taxon>Pseudomonadati</taxon>
        <taxon>Pseudomonadota</taxon>
        <taxon>Gammaproteobacteria</taxon>
        <taxon>Oceanospirillales</taxon>
        <taxon>Oceanospirillaceae</taxon>
        <taxon>Thalassolituus</taxon>
    </lineage>
</organism>
<dbReference type="Proteomes" id="UP000714380">
    <property type="component" value="Unassembled WGS sequence"/>
</dbReference>
<accession>A0ABS7ZR58</accession>
<dbReference type="Gene3D" id="3.40.50.720">
    <property type="entry name" value="NAD(P)-binding Rossmann-like Domain"/>
    <property type="match status" value="1"/>
</dbReference>
<evidence type="ECO:0000259" key="2">
    <source>
        <dbReference type="Pfam" id="PF13478"/>
    </source>
</evidence>
<dbReference type="PANTHER" id="PTHR30388:SF4">
    <property type="entry name" value="MOLYBDENUM COFACTOR INSERTION CHAPERONE PAOD"/>
    <property type="match status" value="1"/>
</dbReference>
<sequence>MHDTQYHVLSQVQHWLAKGCTVWLATVVDTYGSSPRPPGSLWAWSADAGMAGSLSGGCVEQDLIERLRCAAISCNSNTLLPLRFGASAEEQSRYQLPCGGHLDILLERLTPADSAPVQQMLNWLDQRVPFVRILNAGQPARLSADIAAPHSTATDPATIAPTTSAPANTEAPTFVQRCYPQWQLLLVGAGEVARHLAALAQPAGFAVTLCDHREDFLQGFEVPGASVIQAMPDELIASRFNDEYSAIVALAHDPRLDDLAIIEALDSRAFYIGAMGSLLTSEKRRQRLQSLAISNDQLQRLHAPVGLDIRSKTPYEIAISIVAHLIRMRNAQH</sequence>